<reference evidence="14 15" key="1">
    <citation type="submission" date="2016-11" db="EMBL/GenBank/DDBJ databases">
        <authorList>
            <person name="Jaros S."/>
            <person name="Januszkiewicz K."/>
            <person name="Wedrychowicz H."/>
        </authorList>
    </citation>
    <scope>NUCLEOTIDE SEQUENCE [LARGE SCALE GENOMIC DNA]</scope>
    <source>
        <strain evidence="14 15">DSM 25661</strain>
    </source>
</reference>
<feature type="modified residue" description="N6-(pyridoxal phosphate)lysine" evidence="12">
    <location>
        <position position="210"/>
    </location>
</feature>
<gene>
    <name evidence="12" type="primary">hisC</name>
    <name evidence="14" type="ORF">SAMN05444278_101141</name>
</gene>
<dbReference type="CDD" id="cd00609">
    <property type="entry name" value="AAT_like"/>
    <property type="match status" value="1"/>
</dbReference>
<dbReference type="InterPro" id="IPR001917">
    <property type="entry name" value="Aminotrans_II_pyridoxalP_BS"/>
</dbReference>
<evidence type="ECO:0000259" key="13">
    <source>
        <dbReference type="Pfam" id="PF00155"/>
    </source>
</evidence>
<evidence type="ECO:0000256" key="5">
    <source>
        <dbReference type="ARBA" id="ARBA00011738"/>
    </source>
</evidence>
<comment type="pathway">
    <text evidence="3">Lipid metabolism.</text>
</comment>
<evidence type="ECO:0000256" key="2">
    <source>
        <dbReference type="ARBA" id="ARBA00005011"/>
    </source>
</evidence>
<dbReference type="GO" id="GO:0030170">
    <property type="term" value="F:pyridoxal phosphate binding"/>
    <property type="evidence" value="ECO:0007669"/>
    <property type="project" value="InterPro"/>
</dbReference>
<name>A0A1M4SG96_9FLAO</name>
<keyword evidence="10 12" id="KW-0368">Histidine biosynthesis</keyword>
<dbReference type="InterPro" id="IPR015422">
    <property type="entry name" value="PyrdxlP-dep_Trfase_small"/>
</dbReference>
<evidence type="ECO:0000256" key="10">
    <source>
        <dbReference type="ARBA" id="ARBA00023102"/>
    </source>
</evidence>
<proteinExistence type="inferred from homology"/>
<dbReference type="Gene3D" id="3.90.1150.10">
    <property type="entry name" value="Aspartate Aminotransferase, domain 1"/>
    <property type="match status" value="1"/>
</dbReference>
<dbReference type="Pfam" id="PF00155">
    <property type="entry name" value="Aminotran_1_2"/>
    <property type="match status" value="1"/>
</dbReference>
<evidence type="ECO:0000256" key="11">
    <source>
        <dbReference type="ARBA" id="ARBA00047481"/>
    </source>
</evidence>
<comment type="cofactor">
    <cofactor evidence="1 12">
        <name>pyridoxal 5'-phosphate</name>
        <dbReference type="ChEBI" id="CHEBI:597326"/>
    </cofactor>
</comment>
<evidence type="ECO:0000256" key="7">
    <source>
        <dbReference type="ARBA" id="ARBA00022605"/>
    </source>
</evidence>
<keyword evidence="7 12" id="KW-0028">Amino-acid biosynthesis</keyword>
<dbReference type="AlphaFoldDB" id="A0A1M4SG96"/>
<keyword evidence="15" id="KW-1185">Reference proteome</keyword>
<dbReference type="PROSITE" id="PS00599">
    <property type="entry name" value="AA_TRANSFER_CLASS_2"/>
    <property type="match status" value="1"/>
</dbReference>
<keyword evidence="6 12" id="KW-0032">Aminotransferase</keyword>
<evidence type="ECO:0000313" key="14">
    <source>
        <dbReference type="EMBL" id="SHE31182.1"/>
    </source>
</evidence>
<dbReference type="InterPro" id="IPR015424">
    <property type="entry name" value="PyrdxlP-dep_Trfase"/>
</dbReference>
<organism evidence="14 15">
    <name type="scientific">Psychroflexus salarius</name>
    <dbReference type="NCBI Taxonomy" id="1155689"/>
    <lineage>
        <taxon>Bacteria</taxon>
        <taxon>Pseudomonadati</taxon>
        <taxon>Bacteroidota</taxon>
        <taxon>Flavobacteriia</taxon>
        <taxon>Flavobacteriales</taxon>
        <taxon>Flavobacteriaceae</taxon>
        <taxon>Psychroflexus</taxon>
    </lineage>
</organism>
<dbReference type="InterPro" id="IPR005861">
    <property type="entry name" value="HisP_aminotrans"/>
</dbReference>
<comment type="subunit">
    <text evidence="5 12">Homodimer.</text>
</comment>
<evidence type="ECO:0000256" key="9">
    <source>
        <dbReference type="ARBA" id="ARBA00022898"/>
    </source>
</evidence>
<dbReference type="EMBL" id="FQTW01000001">
    <property type="protein sequence ID" value="SHE31182.1"/>
    <property type="molecule type" value="Genomic_DNA"/>
</dbReference>
<dbReference type="RefSeq" id="WP_073190614.1">
    <property type="nucleotide sequence ID" value="NZ_FQTW01000001.1"/>
</dbReference>
<evidence type="ECO:0000256" key="4">
    <source>
        <dbReference type="ARBA" id="ARBA00007970"/>
    </source>
</evidence>
<accession>A0A1M4SG96</accession>
<dbReference type="HAMAP" id="MF_01023">
    <property type="entry name" value="HisC_aminotrans_2"/>
    <property type="match status" value="1"/>
</dbReference>
<keyword evidence="8 12" id="KW-0808">Transferase</keyword>
<comment type="similarity">
    <text evidence="4 12">Belongs to the class-II pyridoxal-phosphate-dependent aminotransferase family. Histidinol-phosphate aminotransferase subfamily.</text>
</comment>
<dbReference type="PANTHER" id="PTHR42885">
    <property type="entry name" value="HISTIDINOL-PHOSPHATE AMINOTRANSFERASE-RELATED"/>
    <property type="match status" value="1"/>
</dbReference>
<evidence type="ECO:0000256" key="3">
    <source>
        <dbReference type="ARBA" id="ARBA00005189"/>
    </source>
</evidence>
<dbReference type="InterPro" id="IPR015421">
    <property type="entry name" value="PyrdxlP-dep_Trfase_major"/>
</dbReference>
<dbReference type="OrthoDB" id="9813612at2"/>
<evidence type="ECO:0000256" key="1">
    <source>
        <dbReference type="ARBA" id="ARBA00001933"/>
    </source>
</evidence>
<feature type="domain" description="Aminotransferase class I/classII large" evidence="13">
    <location>
        <begin position="47"/>
        <end position="342"/>
    </location>
</feature>
<evidence type="ECO:0000256" key="8">
    <source>
        <dbReference type="ARBA" id="ARBA00022679"/>
    </source>
</evidence>
<comment type="pathway">
    <text evidence="2 12">Amino-acid biosynthesis; L-histidine biosynthesis; L-histidine from 5-phospho-alpha-D-ribose 1-diphosphate: step 7/9.</text>
</comment>
<dbReference type="SUPFAM" id="SSF53383">
    <property type="entry name" value="PLP-dependent transferases"/>
    <property type="match status" value="1"/>
</dbReference>
<evidence type="ECO:0000256" key="6">
    <source>
        <dbReference type="ARBA" id="ARBA00022576"/>
    </source>
</evidence>
<keyword evidence="9 12" id="KW-0663">Pyridoxal phosphate</keyword>
<dbReference type="Gene3D" id="3.40.640.10">
    <property type="entry name" value="Type I PLP-dependent aspartate aminotransferase-like (Major domain)"/>
    <property type="match status" value="1"/>
</dbReference>
<sequence>MKNQFNLSHLVRENVKAMKAYSSARDEFTSSHDNLTFLDANESPFDNNFNRYPDPYQLELKEELASLKSVSATQLMLGNGSDEVLDLIFRAFCEPHQNQVITMPPTYGMYQVLANLNAVEVVNVNLTEGFQINTSAVLDEITSATKLIFISSPNNPSGNVMQINSIKLLLEQFKGLVVIDEAYIDFSSTSSFISELQIYDNLIVTQTFSKALGHAAIRLGVCFAHPSIINVLEKIKPPYNVNQLTQKKALEVIKNYDTVNFQVKITTSERQLLAKQFNEVSFIKQVFPSDANFLLCRVDDANKRYQQLIDLGVIVRNRTQEVGCENCLRISVGTPEQNKKLMLILNQLDQ</sequence>
<evidence type="ECO:0000256" key="12">
    <source>
        <dbReference type="HAMAP-Rule" id="MF_01023"/>
    </source>
</evidence>
<comment type="catalytic activity">
    <reaction evidence="11 12">
        <text>L-histidinol phosphate + 2-oxoglutarate = 3-(imidazol-4-yl)-2-oxopropyl phosphate + L-glutamate</text>
        <dbReference type="Rhea" id="RHEA:23744"/>
        <dbReference type="ChEBI" id="CHEBI:16810"/>
        <dbReference type="ChEBI" id="CHEBI:29985"/>
        <dbReference type="ChEBI" id="CHEBI:57766"/>
        <dbReference type="ChEBI" id="CHEBI:57980"/>
        <dbReference type="EC" id="2.6.1.9"/>
    </reaction>
</comment>
<dbReference type="STRING" id="1155689.SAMN05444278_101141"/>
<dbReference type="GO" id="GO:0004400">
    <property type="term" value="F:histidinol-phosphate transaminase activity"/>
    <property type="evidence" value="ECO:0007669"/>
    <property type="project" value="UniProtKB-UniRule"/>
</dbReference>
<dbReference type="UniPathway" id="UPA00031">
    <property type="reaction ID" value="UER00012"/>
</dbReference>
<dbReference type="EC" id="2.6.1.9" evidence="12"/>
<dbReference type="GO" id="GO:0000105">
    <property type="term" value="P:L-histidine biosynthetic process"/>
    <property type="evidence" value="ECO:0007669"/>
    <property type="project" value="UniProtKB-UniRule"/>
</dbReference>
<dbReference type="NCBIfam" id="TIGR01141">
    <property type="entry name" value="hisC"/>
    <property type="match status" value="1"/>
</dbReference>
<protein>
    <recommendedName>
        <fullName evidence="12">Histidinol-phosphate aminotransferase</fullName>
        <ecNumber evidence="12">2.6.1.9</ecNumber>
    </recommendedName>
    <alternativeName>
        <fullName evidence="12">Imidazole acetol-phosphate transaminase</fullName>
    </alternativeName>
</protein>
<dbReference type="InterPro" id="IPR004839">
    <property type="entry name" value="Aminotransferase_I/II_large"/>
</dbReference>
<evidence type="ECO:0000313" key="15">
    <source>
        <dbReference type="Proteomes" id="UP000184462"/>
    </source>
</evidence>
<dbReference type="PANTHER" id="PTHR42885:SF2">
    <property type="entry name" value="HISTIDINOL-PHOSPHATE AMINOTRANSFERASE"/>
    <property type="match status" value="1"/>
</dbReference>
<dbReference type="Proteomes" id="UP000184462">
    <property type="component" value="Unassembled WGS sequence"/>
</dbReference>